<evidence type="ECO:0000313" key="3">
    <source>
        <dbReference type="Proteomes" id="UP000076881"/>
    </source>
</evidence>
<dbReference type="STRING" id="1081108.A0A168KWF1"/>
<proteinExistence type="predicted"/>
<dbReference type="PANTHER" id="PTHR35378:SF1">
    <property type="entry name" value="C2H2-TYPE DOMAIN-CONTAINING PROTEIN"/>
    <property type="match status" value="1"/>
</dbReference>
<feature type="region of interest" description="Disordered" evidence="1">
    <location>
        <begin position="119"/>
        <end position="232"/>
    </location>
</feature>
<reference evidence="2 3" key="1">
    <citation type="journal article" date="2016" name="Genome Biol. Evol.">
        <title>Divergent and convergent evolution of fungal pathogenicity.</title>
        <authorList>
            <person name="Shang Y."/>
            <person name="Xiao G."/>
            <person name="Zheng P."/>
            <person name="Cen K."/>
            <person name="Zhan S."/>
            <person name="Wang C."/>
        </authorList>
    </citation>
    <scope>NUCLEOTIDE SEQUENCE [LARGE SCALE GENOMIC DNA]</scope>
    <source>
        <strain evidence="2 3">RCEF 1005</strain>
    </source>
</reference>
<feature type="compositionally biased region" description="Basic residues" evidence="1">
    <location>
        <begin position="179"/>
        <end position="191"/>
    </location>
</feature>
<dbReference type="Proteomes" id="UP000076881">
    <property type="component" value="Unassembled WGS sequence"/>
</dbReference>
<feature type="compositionally biased region" description="Polar residues" evidence="1">
    <location>
        <begin position="220"/>
        <end position="232"/>
    </location>
</feature>
<feature type="compositionally biased region" description="Low complexity" evidence="1">
    <location>
        <begin position="148"/>
        <end position="162"/>
    </location>
</feature>
<comment type="caution">
    <text evidence="2">The sequence shown here is derived from an EMBL/GenBank/DDBJ whole genome shotgun (WGS) entry which is preliminary data.</text>
</comment>
<evidence type="ECO:0000256" key="1">
    <source>
        <dbReference type="SAM" id="MobiDB-lite"/>
    </source>
</evidence>
<accession>A0A168KWF1</accession>
<dbReference type="OrthoDB" id="415230at2759"/>
<sequence length="232" mass="25587">MSLADVDPNDVFFTFSRLRPKFSCGRRVQDTLDAILKRELRAEDLPPISVLLDPATGHLFSLNNRRLYVFKTLQAAGRLQTVPARVKPVPQTKRMRDKYTADKCAKTARLMLEREAVERLGSDDEAEGVNSDGEGQKQSGSTGPGENSSPAAAATPAPSKPSKPVRDMDDWTDEEEIGKKKKGTRGKKGRTLHQDRQCLELLTSFRPGGSGIGDIKDPSYRSTNCKPTTVTR</sequence>
<organism evidence="2 3">
    <name type="scientific">Akanthomyces lecanii RCEF 1005</name>
    <dbReference type="NCBI Taxonomy" id="1081108"/>
    <lineage>
        <taxon>Eukaryota</taxon>
        <taxon>Fungi</taxon>
        <taxon>Dikarya</taxon>
        <taxon>Ascomycota</taxon>
        <taxon>Pezizomycotina</taxon>
        <taxon>Sordariomycetes</taxon>
        <taxon>Hypocreomycetidae</taxon>
        <taxon>Hypocreales</taxon>
        <taxon>Cordycipitaceae</taxon>
        <taxon>Akanthomyces</taxon>
        <taxon>Cordyceps confragosa</taxon>
    </lineage>
</organism>
<gene>
    <name evidence="2" type="ORF">LEL_01910</name>
</gene>
<dbReference type="AlphaFoldDB" id="A0A168KWF1"/>
<keyword evidence="3" id="KW-1185">Reference proteome</keyword>
<evidence type="ECO:0000313" key="2">
    <source>
        <dbReference type="EMBL" id="OAA82365.1"/>
    </source>
</evidence>
<name>A0A168KWF1_CORDF</name>
<dbReference type="EMBL" id="AZHF01000001">
    <property type="protein sequence ID" value="OAA82365.1"/>
    <property type="molecule type" value="Genomic_DNA"/>
</dbReference>
<dbReference type="PANTHER" id="PTHR35378">
    <property type="entry name" value="UNNAMED PRODUCT"/>
    <property type="match status" value="1"/>
</dbReference>
<feature type="compositionally biased region" description="Polar residues" evidence="1">
    <location>
        <begin position="136"/>
        <end position="147"/>
    </location>
</feature>
<protein>
    <submittedName>
        <fullName evidence="2">Uncharacterized protein</fullName>
    </submittedName>
</protein>